<evidence type="ECO:0000256" key="1">
    <source>
        <dbReference type="SAM" id="SignalP"/>
    </source>
</evidence>
<feature type="signal peptide" evidence="1">
    <location>
        <begin position="1"/>
        <end position="26"/>
    </location>
</feature>
<proteinExistence type="predicted"/>
<evidence type="ECO:0000313" key="3">
    <source>
        <dbReference type="Proteomes" id="UP000220034"/>
    </source>
</evidence>
<accession>A0A2C9CRL6</accession>
<sequence>MSVRIKPAQALGLVAALLAVTTPAFAQEEGAAPAAPSITVELNNTAQQGDACQLTFLLGHTLDDAIDALVLETVLLTTDGAVDRLTLFDMRDLPASRSRVRQFNVPNLSCASLGQVLINGVATCQGAGLSPAICAGALSLSTRTEIEVLG</sequence>
<keyword evidence="3" id="KW-1185">Reference proteome</keyword>
<dbReference type="OrthoDB" id="7707524at2"/>
<evidence type="ECO:0000313" key="2">
    <source>
        <dbReference type="EMBL" id="SOH93805.1"/>
    </source>
</evidence>
<feature type="chain" id="PRO_5012180561" description="Tat pathway signal sequence domain protein" evidence="1">
    <location>
        <begin position="27"/>
        <end position="150"/>
    </location>
</feature>
<dbReference type="RefSeq" id="WP_097929354.1">
    <property type="nucleotide sequence ID" value="NZ_OCTN01000002.1"/>
</dbReference>
<dbReference type="Proteomes" id="UP000220034">
    <property type="component" value="Unassembled WGS sequence"/>
</dbReference>
<name>A0A2C9CRL6_9RHOB</name>
<organism evidence="2 3">
    <name type="scientific">Pontivivens marinum</name>
    <dbReference type="NCBI Taxonomy" id="1690039"/>
    <lineage>
        <taxon>Bacteria</taxon>
        <taxon>Pseudomonadati</taxon>
        <taxon>Pseudomonadota</taxon>
        <taxon>Alphaproteobacteria</taxon>
        <taxon>Rhodobacterales</taxon>
        <taxon>Paracoccaceae</taxon>
        <taxon>Pontivivens</taxon>
    </lineage>
</organism>
<evidence type="ECO:0008006" key="4">
    <source>
        <dbReference type="Google" id="ProtNLM"/>
    </source>
</evidence>
<gene>
    <name evidence="2" type="ORF">SAMN06273572_102483</name>
</gene>
<dbReference type="EMBL" id="OCTN01000002">
    <property type="protein sequence ID" value="SOH93805.1"/>
    <property type="molecule type" value="Genomic_DNA"/>
</dbReference>
<reference evidence="3" key="1">
    <citation type="submission" date="2017-09" db="EMBL/GenBank/DDBJ databases">
        <authorList>
            <person name="Varghese N."/>
            <person name="Submissions S."/>
        </authorList>
    </citation>
    <scope>NUCLEOTIDE SEQUENCE [LARGE SCALE GENOMIC DNA]</scope>
    <source>
        <strain evidence="3">C7</strain>
    </source>
</reference>
<dbReference type="AlphaFoldDB" id="A0A2C9CRL6"/>
<keyword evidence="1" id="KW-0732">Signal</keyword>
<protein>
    <recommendedName>
        <fullName evidence="4">Tat pathway signal sequence domain protein</fullName>
    </recommendedName>
</protein>